<evidence type="ECO:0000313" key="3">
    <source>
        <dbReference type="Proteomes" id="UP001499990"/>
    </source>
</evidence>
<gene>
    <name evidence="2" type="ORF">GCM10020367_41240</name>
</gene>
<proteinExistence type="predicted"/>
<feature type="region of interest" description="Disordered" evidence="1">
    <location>
        <begin position="76"/>
        <end position="100"/>
    </location>
</feature>
<accession>A0ABP6SF49</accession>
<comment type="caution">
    <text evidence="2">The sequence shown here is derived from an EMBL/GenBank/DDBJ whole genome shotgun (WGS) entry which is preliminary data.</text>
</comment>
<reference evidence="3" key="1">
    <citation type="journal article" date="2019" name="Int. J. Syst. Evol. Microbiol.">
        <title>The Global Catalogue of Microorganisms (GCM) 10K type strain sequencing project: providing services to taxonomists for standard genome sequencing and annotation.</title>
        <authorList>
            <consortium name="The Broad Institute Genomics Platform"/>
            <consortium name="The Broad Institute Genome Sequencing Center for Infectious Disease"/>
            <person name="Wu L."/>
            <person name="Ma J."/>
        </authorList>
    </citation>
    <scope>NUCLEOTIDE SEQUENCE [LARGE SCALE GENOMIC DNA]</scope>
    <source>
        <strain evidence="3">JCM 9651</strain>
    </source>
</reference>
<protein>
    <submittedName>
        <fullName evidence="2">Uncharacterized protein</fullName>
    </submittedName>
</protein>
<dbReference type="Proteomes" id="UP001499990">
    <property type="component" value="Unassembled WGS sequence"/>
</dbReference>
<evidence type="ECO:0000313" key="2">
    <source>
        <dbReference type="EMBL" id="GAA3375033.1"/>
    </source>
</evidence>
<evidence type="ECO:0000256" key="1">
    <source>
        <dbReference type="SAM" id="MobiDB-lite"/>
    </source>
</evidence>
<organism evidence="2 3">
    <name type="scientific">Streptomyces sannanensis</name>
    <dbReference type="NCBI Taxonomy" id="285536"/>
    <lineage>
        <taxon>Bacteria</taxon>
        <taxon>Bacillati</taxon>
        <taxon>Actinomycetota</taxon>
        <taxon>Actinomycetes</taxon>
        <taxon>Kitasatosporales</taxon>
        <taxon>Streptomycetaceae</taxon>
        <taxon>Streptomyces</taxon>
    </lineage>
</organism>
<keyword evidence="3" id="KW-1185">Reference proteome</keyword>
<sequence length="111" mass="11750">MVGDHGRAVEAVRAAPKSIHDAAVKRELDAIPVARLQDVAEGRLRLGSAERGGLRTVGQVLEADPYRSEAWEGLRRRSGSCGGYSVSASDSESKGRQRPSVGRAALLVDGL</sequence>
<dbReference type="EMBL" id="BAAAYL010000001">
    <property type="protein sequence ID" value="GAA3375033.1"/>
    <property type="molecule type" value="Genomic_DNA"/>
</dbReference>
<name>A0ABP6SF49_9ACTN</name>